<proteinExistence type="predicted"/>
<evidence type="ECO:0000313" key="2">
    <source>
        <dbReference type="Proteomes" id="UP001465119"/>
    </source>
</evidence>
<comment type="caution">
    <text evidence="1">The sequence shown here is derived from an EMBL/GenBank/DDBJ whole genome shotgun (WGS) entry which is preliminary data.</text>
</comment>
<reference evidence="1 2" key="1">
    <citation type="submission" date="2024-03" db="EMBL/GenBank/DDBJ databases">
        <title>Human intestinal bacterial collection.</title>
        <authorList>
            <person name="Pauvert C."/>
            <person name="Hitch T.C.A."/>
            <person name="Clavel T."/>
        </authorList>
    </citation>
    <scope>NUCLEOTIDE SEQUENCE [LARGE SCALE GENOMIC DNA]</scope>
    <source>
        <strain evidence="1 2">CLA-AA-H281</strain>
    </source>
</reference>
<dbReference type="Proteomes" id="UP001465119">
    <property type="component" value="Unassembled WGS sequence"/>
</dbReference>
<keyword evidence="2" id="KW-1185">Reference proteome</keyword>
<dbReference type="RefSeq" id="WP_349185746.1">
    <property type="nucleotide sequence ID" value="NZ_JBBMEN010000002.1"/>
</dbReference>
<accession>A0ABV1C0I0</accession>
<protein>
    <submittedName>
        <fullName evidence="1">Uncharacterized protein</fullName>
    </submittedName>
</protein>
<organism evidence="1 2">
    <name type="scientific">Faecalibacterium intestinale</name>
    <dbReference type="NCBI Taxonomy" id="3133155"/>
    <lineage>
        <taxon>Bacteria</taxon>
        <taxon>Bacillati</taxon>
        <taxon>Bacillota</taxon>
        <taxon>Clostridia</taxon>
        <taxon>Eubacteriales</taxon>
        <taxon>Oscillospiraceae</taxon>
        <taxon>Faecalibacterium</taxon>
    </lineage>
</organism>
<gene>
    <name evidence="1" type="ORF">WMO20_02595</name>
</gene>
<evidence type="ECO:0000313" key="1">
    <source>
        <dbReference type="EMBL" id="MEQ2384828.1"/>
    </source>
</evidence>
<sequence length="89" mass="9841">MIHLIGSYYMTAGKSAYTVGEVEESRTKRVFKPGARYYPTLARAVAETAEIALRDKIAAGEITTLHDAVEAFRCMKDEIIASIGDQKED</sequence>
<name>A0ABV1C0I0_9FIRM</name>
<dbReference type="EMBL" id="JBBMEN010000002">
    <property type="protein sequence ID" value="MEQ2384828.1"/>
    <property type="molecule type" value="Genomic_DNA"/>
</dbReference>